<gene>
    <name evidence="2" type="ORF">METZ01_LOCUS136378</name>
</gene>
<organism evidence="2">
    <name type="scientific">marine metagenome</name>
    <dbReference type="NCBI Taxonomy" id="408172"/>
    <lineage>
        <taxon>unclassified sequences</taxon>
        <taxon>metagenomes</taxon>
        <taxon>ecological metagenomes</taxon>
    </lineage>
</organism>
<proteinExistence type="predicted"/>
<accession>A0A381Z313</accession>
<dbReference type="AlphaFoldDB" id="A0A381Z313"/>
<name>A0A381Z313_9ZZZZ</name>
<dbReference type="Gene3D" id="1.20.910.10">
    <property type="entry name" value="Heme oxygenase-like"/>
    <property type="match status" value="1"/>
</dbReference>
<dbReference type="InterPro" id="IPR016084">
    <property type="entry name" value="Haem_Oase-like_multi-hlx"/>
</dbReference>
<reference evidence="2" key="1">
    <citation type="submission" date="2018-05" db="EMBL/GenBank/DDBJ databases">
        <authorList>
            <person name="Lanie J.A."/>
            <person name="Ng W.-L."/>
            <person name="Kazmierczak K.M."/>
            <person name="Andrzejewski T.M."/>
            <person name="Davidsen T.M."/>
            <person name="Wayne K.J."/>
            <person name="Tettelin H."/>
            <person name="Glass J.I."/>
            <person name="Rusch D."/>
            <person name="Podicherti R."/>
            <person name="Tsui H.-C.T."/>
            <person name="Winkler M.E."/>
        </authorList>
    </citation>
    <scope>NUCLEOTIDE SEQUENCE</scope>
</reference>
<protein>
    <submittedName>
        <fullName evidence="2">Uncharacterized protein</fullName>
    </submittedName>
</protein>
<feature type="compositionally biased region" description="Polar residues" evidence="1">
    <location>
        <begin position="100"/>
        <end position="111"/>
    </location>
</feature>
<evidence type="ECO:0000313" key="2">
    <source>
        <dbReference type="EMBL" id="SVA83524.1"/>
    </source>
</evidence>
<feature type="non-terminal residue" evidence="2">
    <location>
        <position position="1"/>
    </location>
</feature>
<feature type="region of interest" description="Disordered" evidence="1">
    <location>
        <begin position="87"/>
        <end position="111"/>
    </location>
</feature>
<dbReference type="EMBL" id="UINC01019729">
    <property type="protein sequence ID" value="SVA83524.1"/>
    <property type="molecule type" value="Genomic_DNA"/>
</dbReference>
<evidence type="ECO:0000256" key="1">
    <source>
        <dbReference type="SAM" id="MobiDB-lite"/>
    </source>
</evidence>
<sequence length="111" mass="12904">VCYSFDKTFGERYQREQPTALPELQREWVEQWIDPFYVRLRLATEDGLNEAGAHSTPYQRDTMKWLFMRGIQYQIGTFDAAWELSDPWPGEDSPEGILSSIPQGLSDTHGF</sequence>